<feature type="compositionally biased region" description="Pro residues" evidence="1">
    <location>
        <begin position="52"/>
        <end position="62"/>
    </location>
</feature>
<sequence>MVLGEYCLGLKRPRRSGRTYCAQICSPAPRRPLLPCTPPPPARPHLAALLRPAPPLAAPTPPVSYRRPRPAASGRPPAPAAAGEPHPAAAPSIPRRRPPSLWPLAPPPSHVPTPDAPGPSSFGRRLPTL</sequence>
<organism evidence="2 3">
    <name type="scientific">Zizania palustris</name>
    <name type="common">Northern wild rice</name>
    <dbReference type="NCBI Taxonomy" id="103762"/>
    <lineage>
        <taxon>Eukaryota</taxon>
        <taxon>Viridiplantae</taxon>
        <taxon>Streptophyta</taxon>
        <taxon>Embryophyta</taxon>
        <taxon>Tracheophyta</taxon>
        <taxon>Spermatophyta</taxon>
        <taxon>Magnoliopsida</taxon>
        <taxon>Liliopsida</taxon>
        <taxon>Poales</taxon>
        <taxon>Poaceae</taxon>
        <taxon>BOP clade</taxon>
        <taxon>Oryzoideae</taxon>
        <taxon>Oryzeae</taxon>
        <taxon>Zizaniinae</taxon>
        <taxon>Zizania</taxon>
    </lineage>
</organism>
<dbReference type="Proteomes" id="UP000729402">
    <property type="component" value="Unassembled WGS sequence"/>
</dbReference>
<comment type="caution">
    <text evidence="2">The sequence shown here is derived from an EMBL/GenBank/DDBJ whole genome shotgun (WGS) entry which is preliminary data.</text>
</comment>
<proteinExistence type="predicted"/>
<feature type="compositionally biased region" description="Pro residues" evidence="1">
    <location>
        <begin position="32"/>
        <end position="43"/>
    </location>
</feature>
<evidence type="ECO:0000313" key="2">
    <source>
        <dbReference type="EMBL" id="KAG8051196.1"/>
    </source>
</evidence>
<protein>
    <submittedName>
        <fullName evidence="2">Uncharacterized protein</fullName>
    </submittedName>
</protein>
<dbReference type="EMBL" id="JAAALK010000289">
    <property type="protein sequence ID" value="KAG8051196.1"/>
    <property type="molecule type" value="Genomic_DNA"/>
</dbReference>
<keyword evidence="3" id="KW-1185">Reference proteome</keyword>
<reference evidence="2" key="1">
    <citation type="journal article" date="2021" name="bioRxiv">
        <title>Whole Genome Assembly and Annotation of Northern Wild Rice, Zizania palustris L., Supports a Whole Genome Duplication in the Zizania Genus.</title>
        <authorList>
            <person name="Haas M."/>
            <person name="Kono T."/>
            <person name="Macchietto M."/>
            <person name="Millas R."/>
            <person name="McGilp L."/>
            <person name="Shao M."/>
            <person name="Duquette J."/>
            <person name="Hirsch C.N."/>
            <person name="Kimball J."/>
        </authorList>
    </citation>
    <scope>NUCLEOTIDE SEQUENCE</scope>
    <source>
        <tissue evidence="2">Fresh leaf tissue</tissue>
    </source>
</reference>
<name>A0A8J5V957_ZIZPA</name>
<evidence type="ECO:0000256" key="1">
    <source>
        <dbReference type="SAM" id="MobiDB-lite"/>
    </source>
</evidence>
<feature type="compositionally biased region" description="Low complexity" evidence="1">
    <location>
        <begin position="70"/>
        <end position="93"/>
    </location>
</feature>
<feature type="region of interest" description="Disordered" evidence="1">
    <location>
        <begin position="32"/>
        <end position="129"/>
    </location>
</feature>
<reference evidence="2" key="2">
    <citation type="submission" date="2021-02" db="EMBL/GenBank/DDBJ databases">
        <authorList>
            <person name="Kimball J.A."/>
            <person name="Haas M.W."/>
            <person name="Macchietto M."/>
            <person name="Kono T."/>
            <person name="Duquette J."/>
            <person name="Shao M."/>
        </authorList>
    </citation>
    <scope>NUCLEOTIDE SEQUENCE</scope>
    <source>
        <tissue evidence="2">Fresh leaf tissue</tissue>
    </source>
</reference>
<feature type="compositionally biased region" description="Pro residues" evidence="1">
    <location>
        <begin position="100"/>
        <end position="117"/>
    </location>
</feature>
<accession>A0A8J5V957</accession>
<evidence type="ECO:0000313" key="3">
    <source>
        <dbReference type="Proteomes" id="UP000729402"/>
    </source>
</evidence>
<dbReference type="AlphaFoldDB" id="A0A8J5V957"/>
<gene>
    <name evidence="2" type="ORF">GUJ93_ZPchr0009g77</name>
</gene>